<accession>A0A7J7G1L4</accession>
<reference evidence="1 2" key="2">
    <citation type="submission" date="2020-07" db="EMBL/GenBank/DDBJ databases">
        <title>Genome assembly of wild tea tree DASZ reveals pedigree and selection history of tea varieties.</title>
        <authorList>
            <person name="Zhang W."/>
        </authorList>
    </citation>
    <scope>NUCLEOTIDE SEQUENCE [LARGE SCALE GENOMIC DNA]</scope>
    <source>
        <strain evidence="2">cv. G240</strain>
        <tissue evidence="1">Leaf</tissue>
    </source>
</reference>
<reference evidence="2" key="1">
    <citation type="journal article" date="2020" name="Nat. Commun.">
        <title>Genome assembly of wild tea tree DASZ reveals pedigree and selection history of tea varieties.</title>
        <authorList>
            <person name="Zhang W."/>
            <person name="Zhang Y."/>
            <person name="Qiu H."/>
            <person name="Guo Y."/>
            <person name="Wan H."/>
            <person name="Zhang X."/>
            <person name="Scossa F."/>
            <person name="Alseekh S."/>
            <person name="Zhang Q."/>
            <person name="Wang P."/>
            <person name="Xu L."/>
            <person name="Schmidt M.H."/>
            <person name="Jia X."/>
            <person name="Li D."/>
            <person name="Zhu A."/>
            <person name="Guo F."/>
            <person name="Chen W."/>
            <person name="Ni D."/>
            <person name="Usadel B."/>
            <person name="Fernie A.R."/>
            <person name="Wen W."/>
        </authorList>
    </citation>
    <scope>NUCLEOTIDE SEQUENCE [LARGE SCALE GENOMIC DNA]</scope>
    <source>
        <strain evidence="2">cv. G240</strain>
    </source>
</reference>
<name>A0A7J7G1L4_CAMSI</name>
<dbReference type="AlphaFoldDB" id="A0A7J7G1L4"/>
<comment type="caution">
    <text evidence="1">The sequence shown here is derived from an EMBL/GenBank/DDBJ whole genome shotgun (WGS) entry which is preliminary data.</text>
</comment>
<protein>
    <submittedName>
        <fullName evidence="1">Uncharacterized protein</fullName>
    </submittedName>
</protein>
<keyword evidence="2" id="KW-1185">Reference proteome</keyword>
<evidence type="ECO:0000313" key="1">
    <source>
        <dbReference type="EMBL" id="KAF5934061.1"/>
    </source>
</evidence>
<dbReference type="Proteomes" id="UP000593564">
    <property type="component" value="Unassembled WGS sequence"/>
</dbReference>
<proteinExistence type="predicted"/>
<sequence>MDLSQALKIPLGKGHLKLLEPQPLPSPLPPRHDPDKYCAYHQQHGHDMTRCIRLRHKIQDLIDEETIAPPKRPHATTNPSPPYLNLIHTLPSTYNPSIYITPTYLPKHEVFIPEKKGLMYDGCT</sequence>
<dbReference type="EMBL" id="JACBKZ010000014">
    <property type="protein sequence ID" value="KAF5934061.1"/>
    <property type="molecule type" value="Genomic_DNA"/>
</dbReference>
<evidence type="ECO:0000313" key="2">
    <source>
        <dbReference type="Proteomes" id="UP000593564"/>
    </source>
</evidence>
<gene>
    <name evidence="1" type="ORF">HYC85_030232</name>
</gene>
<organism evidence="1 2">
    <name type="scientific">Camellia sinensis</name>
    <name type="common">Tea plant</name>
    <name type="synonym">Thea sinensis</name>
    <dbReference type="NCBI Taxonomy" id="4442"/>
    <lineage>
        <taxon>Eukaryota</taxon>
        <taxon>Viridiplantae</taxon>
        <taxon>Streptophyta</taxon>
        <taxon>Embryophyta</taxon>
        <taxon>Tracheophyta</taxon>
        <taxon>Spermatophyta</taxon>
        <taxon>Magnoliopsida</taxon>
        <taxon>eudicotyledons</taxon>
        <taxon>Gunneridae</taxon>
        <taxon>Pentapetalae</taxon>
        <taxon>asterids</taxon>
        <taxon>Ericales</taxon>
        <taxon>Theaceae</taxon>
        <taxon>Camellia</taxon>
    </lineage>
</organism>